<dbReference type="KEGG" id="pbv:AR543_11210"/>
<dbReference type="RefSeq" id="WP_060534429.1">
    <property type="nucleotide sequence ID" value="NZ_CP013023.1"/>
</dbReference>
<proteinExistence type="inferred from homology"/>
<dbReference type="AlphaFoldDB" id="A0A172ZFV4"/>
<sequence length="104" mass="11498">MIENMMFNGMSAASPLQMNSGAAQVQETPGQAMEQFGSYLQDAISQVGAQEQQVHKMNDQFLVGKVDVDQLMIASEKSMLGLQLTAQVRNKAIEAYQEIMRTQL</sequence>
<dbReference type="Pfam" id="PF02049">
    <property type="entry name" value="FliE"/>
    <property type="match status" value="1"/>
</dbReference>
<reference evidence="7" key="1">
    <citation type="submission" date="2015-10" db="EMBL/GenBank/DDBJ databases">
        <title>Genome of Paenibacillus bovis sp. nov.</title>
        <authorList>
            <person name="Wu Z."/>
            <person name="Gao C."/>
            <person name="Liu Z."/>
            <person name="Zheng H."/>
        </authorList>
    </citation>
    <scope>NUCLEOTIDE SEQUENCE [LARGE SCALE GENOMIC DNA]</scope>
    <source>
        <strain evidence="7">BD3526</strain>
    </source>
</reference>
<dbReference type="InterPro" id="IPR001624">
    <property type="entry name" value="FliE"/>
</dbReference>
<dbReference type="PRINTS" id="PR01006">
    <property type="entry name" value="FLGHOOKFLIE"/>
</dbReference>
<dbReference type="GO" id="GO:0071973">
    <property type="term" value="P:bacterial-type flagellum-dependent cell motility"/>
    <property type="evidence" value="ECO:0007669"/>
    <property type="project" value="InterPro"/>
</dbReference>
<reference evidence="6 7" key="2">
    <citation type="journal article" date="2016" name="Int. J. Syst. Evol. Microbiol.">
        <title>Paenibacillus bovis sp. nov., isolated from raw yak (Bos grunniens) milk.</title>
        <authorList>
            <person name="Gao C."/>
            <person name="Han J."/>
            <person name="Liu Z."/>
            <person name="Xu X."/>
            <person name="Hang F."/>
            <person name="Wu Z."/>
        </authorList>
    </citation>
    <scope>NUCLEOTIDE SEQUENCE [LARGE SCALE GENOMIC DNA]</scope>
    <source>
        <strain evidence="6 7">BD3526</strain>
    </source>
</reference>
<evidence type="ECO:0000313" key="6">
    <source>
        <dbReference type="EMBL" id="ANF96515.1"/>
    </source>
</evidence>
<protein>
    <recommendedName>
        <fullName evidence="4 5">Flagellar hook-basal body complex protein FliE</fullName>
    </recommendedName>
</protein>
<dbReference type="Proteomes" id="UP000078148">
    <property type="component" value="Chromosome"/>
</dbReference>
<comment type="subcellular location">
    <subcellularLocation>
        <location evidence="1 4">Bacterial flagellum basal body</location>
    </subcellularLocation>
</comment>
<evidence type="ECO:0000256" key="2">
    <source>
        <dbReference type="ARBA" id="ARBA00009272"/>
    </source>
</evidence>
<dbReference type="GO" id="GO:0009425">
    <property type="term" value="C:bacterial-type flagellum basal body"/>
    <property type="evidence" value="ECO:0007669"/>
    <property type="project" value="UniProtKB-SubCell"/>
</dbReference>
<comment type="similarity">
    <text evidence="2 4">Belongs to the FliE family.</text>
</comment>
<keyword evidence="6" id="KW-0969">Cilium</keyword>
<evidence type="ECO:0000256" key="1">
    <source>
        <dbReference type="ARBA" id="ARBA00004117"/>
    </source>
</evidence>
<dbReference type="GO" id="GO:0003774">
    <property type="term" value="F:cytoskeletal motor activity"/>
    <property type="evidence" value="ECO:0007669"/>
    <property type="project" value="InterPro"/>
</dbReference>
<dbReference type="HAMAP" id="MF_00724">
    <property type="entry name" value="FliE"/>
    <property type="match status" value="1"/>
</dbReference>
<evidence type="ECO:0000256" key="3">
    <source>
        <dbReference type="ARBA" id="ARBA00023143"/>
    </source>
</evidence>
<evidence type="ECO:0000256" key="4">
    <source>
        <dbReference type="HAMAP-Rule" id="MF_00724"/>
    </source>
</evidence>
<dbReference type="EMBL" id="CP013023">
    <property type="protein sequence ID" value="ANF96515.1"/>
    <property type="molecule type" value="Genomic_DNA"/>
</dbReference>
<dbReference type="PANTHER" id="PTHR34653">
    <property type="match status" value="1"/>
</dbReference>
<evidence type="ECO:0000256" key="5">
    <source>
        <dbReference type="NCBIfam" id="TIGR00205"/>
    </source>
</evidence>
<keyword evidence="7" id="KW-1185">Reference proteome</keyword>
<dbReference type="NCBIfam" id="TIGR00205">
    <property type="entry name" value="fliE"/>
    <property type="match status" value="1"/>
</dbReference>
<keyword evidence="3 4" id="KW-0975">Bacterial flagellum</keyword>
<dbReference type="GO" id="GO:0005198">
    <property type="term" value="F:structural molecule activity"/>
    <property type="evidence" value="ECO:0007669"/>
    <property type="project" value="UniProtKB-UniRule"/>
</dbReference>
<keyword evidence="6" id="KW-0282">Flagellum</keyword>
<dbReference type="OrthoDB" id="9812413at2"/>
<accession>A0A172ZFV4</accession>
<dbReference type="PANTHER" id="PTHR34653:SF1">
    <property type="entry name" value="FLAGELLAR HOOK-BASAL BODY COMPLEX PROTEIN FLIE"/>
    <property type="match status" value="1"/>
</dbReference>
<organism evidence="6 7">
    <name type="scientific">Paenibacillus bovis</name>
    <dbReference type="NCBI Taxonomy" id="1616788"/>
    <lineage>
        <taxon>Bacteria</taxon>
        <taxon>Bacillati</taxon>
        <taxon>Bacillota</taxon>
        <taxon>Bacilli</taxon>
        <taxon>Bacillales</taxon>
        <taxon>Paenibacillaceae</taxon>
        <taxon>Paenibacillus</taxon>
    </lineage>
</organism>
<keyword evidence="6" id="KW-0966">Cell projection</keyword>
<name>A0A172ZFV4_9BACL</name>
<dbReference type="STRING" id="1616788.AR543_11210"/>
<gene>
    <name evidence="4" type="primary">fliE</name>
    <name evidence="6" type="ORF">AR543_11210</name>
</gene>
<evidence type="ECO:0000313" key="7">
    <source>
        <dbReference type="Proteomes" id="UP000078148"/>
    </source>
</evidence>